<dbReference type="SUPFAM" id="SSF46785">
    <property type="entry name" value="Winged helix' DNA-binding domain"/>
    <property type="match status" value="1"/>
</dbReference>
<dbReference type="SUPFAM" id="SSF48008">
    <property type="entry name" value="GntR ligand-binding domain-like"/>
    <property type="match status" value="1"/>
</dbReference>
<dbReference type="Gene3D" id="1.10.10.10">
    <property type="entry name" value="Winged helix-like DNA-binding domain superfamily/Winged helix DNA-binding domain"/>
    <property type="match status" value="1"/>
</dbReference>
<evidence type="ECO:0000259" key="4">
    <source>
        <dbReference type="PROSITE" id="PS50949"/>
    </source>
</evidence>
<dbReference type="Pfam" id="PF00392">
    <property type="entry name" value="GntR"/>
    <property type="match status" value="1"/>
</dbReference>
<dbReference type="GO" id="GO:0003677">
    <property type="term" value="F:DNA binding"/>
    <property type="evidence" value="ECO:0007669"/>
    <property type="project" value="UniProtKB-KW"/>
</dbReference>
<evidence type="ECO:0000256" key="1">
    <source>
        <dbReference type="ARBA" id="ARBA00023015"/>
    </source>
</evidence>
<dbReference type="InterPro" id="IPR036390">
    <property type="entry name" value="WH_DNA-bd_sf"/>
</dbReference>
<keyword evidence="1" id="KW-0805">Transcription regulation</keyword>
<dbReference type="PANTHER" id="PTHR43537">
    <property type="entry name" value="TRANSCRIPTIONAL REGULATOR, GNTR FAMILY"/>
    <property type="match status" value="1"/>
</dbReference>
<proteinExistence type="predicted"/>
<dbReference type="AlphaFoldDB" id="A0A561C3W7"/>
<evidence type="ECO:0000313" key="5">
    <source>
        <dbReference type="EMBL" id="TWD85843.1"/>
    </source>
</evidence>
<dbReference type="Proteomes" id="UP000319722">
    <property type="component" value="Unassembled WGS sequence"/>
</dbReference>
<sequence length="228" mass="25674">MPSLPSPTQPATITIAPLEVRSASLAEQAYARLRTLILDRQISAGSPLQEARLAEELRISRTPMREALVRLAGEGLLVRRDARSYAVRALGTKEYFDCMRAREVIECECIALAVAKITDAQIDELEAQGKALHSGEHSEIEHFHFDDHFHLVIASASGNVVFPRLVEELRVNARLFRLHSPLHRQRENHDEHGEIVAALRSRDAGRAREAMRSHLRSLQDDVRRALTE</sequence>
<dbReference type="InterPro" id="IPR011711">
    <property type="entry name" value="GntR_C"/>
</dbReference>
<dbReference type="CDD" id="cd07377">
    <property type="entry name" value="WHTH_GntR"/>
    <property type="match status" value="1"/>
</dbReference>
<keyword evidence="3" id="KW-0804">Transcription</keyword>
<dbReference type="OrthoDB" id="6536663at2"/>
<name>A0A561C3W7_9BURK</name>
<dbReference type="Pfam" id="PF07729">
    <property type="entry name" value="FCD"/>
    <property type="match status" value="1"/>
</dbReference>
<gene>
    <name evidence="5" type="ORF">FB547_105355</name>
</gene>
<organism evidence="5 6">
    <name type="scientific">Variovorax beijingensis</name>
    <dbReference type="NCBI Taxonomy" id="2496117"/>
    <lineage>
        <taxon>Bacteria</taxon>
        <taxon>Pseudomonadati</taxon>
        <taxon>Pseudomonadota</taxon>
        <taxon>Betaproteobacteria</taxon>
        <taxon>Burkholderiales</taxon>
        <taxon>Comamonadaceae</taxon>
        <taxon>Variovorax</taxon>
    </lineage>
</organism>
<dbReference type="InterPro" id="IPR036388">
    <property type="entry name" value="WH-like_DNA-bd_sf"/>
</dbReference>
<evidence type="ECO:0000313" key="6">
    <source>
        <dbReference type="Proteomes" id="UP000319722"/>
    </source>
</evidence>
<dbReference type="SMART" id="SM00895">
    <property type="entry name" value="FCD"/>
    <property type="match status" value="1"/>
</dbReference>
<evidence type="ECO:0000256" key="3">
    <source>
        <dbReference type="ARBA" id="ARBA00023163"/>
    </source>
</evidence>
<dbReference type="InterPro" id="IPR000524">
    <property type="entry name" value="Tscrpt_reg_HTH_GntR"/>
</dbReference>
<dbReference type="PROSITE" id="PS50949">
    <property type="entry name" value="HTH_GNTR"/>
    <property type="match status" value="1"/>
</dbReference>
<keyword evidence="2" id="KW-0238">DNA-binding</keyword>
<dbReference type="Gene3D" id="1.20.120.530">
    <property type="entry name" value="GntR ligand-binding domain-like"/>
    <property type="match status" value="1"/>
</dbReference>
<comment type="caution">
    <text evidence="5">The sequence shown here is derived from an EMBL/GenBank/DDBJ whole genome shotgun (WGS) entry which is preliminary data.</text>
</comment>
<evidence type="ECO:0000256" key="2">
    <source>
        <dbReference type="ARBA" id="ARBA00023125"/>
    </source>
</evidence>
<feature type="domain" description="HTH gntR-type" evidence="4">
    <location>
        <begin position="23"/>
        <end position="90"/>
    </location>
</feature>
<dbReference type="PANTHER" id="PTHR43537:SF51">
    <property type="entry name" value="HTH-TYPE TRANSCRIPTIONAL REGULATOR LGOR-RELATED"/>
    <property type="match status" value="1"/>
</dbReference>
<reference evidence="5 6" key="1">
    <citation type="submission" date="2019-06" db="EMBL/GenBank/DDBJ databases">
        <title>Sorghum-associated microbial communities from plants grown in Nebraska, USA.</title>
        <authorList>
            <person name="Schachtman D."/>
        </authorList>
    </citation>
    <scope>NUCLEOTIDE SEQUENCE [LARGE SCALE GENOMIC DNA]</scope>
    <source>
        <strain evidence="5 6">T529</strain>
    </source>
</reference>
<dbReference type="InterPro" id="IPR008920">
    <property type="entry name" value="TF_FadR/GntR_C"/>
</dbReference>
<dbReference type="SMART" id="SM00345">
    <property type="entry name" value="HTH_GNTR"/>
    <property type="match status" value="1"/>
</dbReference>
<dbReference type="EMBL" id="VIVL01000005">
    <property type="protein sequence ID" value="TWD85843.1"/>
    <property type="molecule type" value="Genomic_DNA"/>
</dbReference>
<dbReference type="GO" id="GO:0003700">
    <property type="term" value="F:DNA-binding transcription factor activity"/>
    <property type="evidence" value="ECO:0007669"/>
    <property type="project" value="InterPro"/>
</dbReference>
<protein>
    <submittedName>
        <fullName evidence="5">GntR family transcriptional regulator</fullName>
    </submittedName>
</protein>
<accession>A0A561C3W7</accession>